<dbReference type="Proteomes" id="UP001162029">
    <property type="component" value="Unassembled WGS sequence"/>
</dbReference>
<dbReference type="EMBL" id="CANTFM010002425">
    <property type="protein sequence ID" value="CAI5746318.1"/>
    <property type="molecule type" value="Genomic_DNA"/>
</dbReference>
<keyword evidence="1" id="KW-1133">Transmembrane helix</keyword>
<feature type="transmembrane region" description="Helical" evidence="1">
    <location>
        <begin position="21"/>
        <end position="43"/>
    </location>
</feature>
<evidence type="ECO:0000256" key="1">
    <source>
        <dbReference type="SAM" id="Phobius"/>
    </source>
</evidence>
<keyword evidence="1" id="KW-0472">Membrane</keyword>
<reference evidence="2" key="1">
    <citation type="submission" date="2022-12" db="EMBL/GenBank/DDBJ databases">
        <authorList>
            <person name="Webb A."/>
        </authorList>
    </citation>
    <scope>NUCLEOTIDE SEQUENCE</scope>
    <source>
        <strain evidence="2">Pd1</strain>
    </source>
</reference>
<dbReference type="PANTHER" id="PTHR34496:SF6">
    <property type="entry name" value="GLYCOSYLTRANSFERASE 2-LIKE DOMAIN-CONTAINING PROTEIN"/>
    <property type="match status" value="1"/>
</dbReference>
<comment type="caution">
    <text evidence="2">The sequence shown here is derived from an EMBL/GenBank/DDBJ whole genome shotgun (WGS) entry which is preliminary data.</text>
</comment>
<name>A0AAV0VCX1_9STRA</name>
<gene>
    <name evidence="2" type="ORF">PDE001_LOCUS11319</name>
</gene>
<evidence type="ECO:0008006" key="4">
    <source>
        <dbReference type="Google" id="ProtNLM"/>
    </source>
</evidence>
<evidence type="ECO:0000313" key="2">
    <source>
        <dbReference type="EMBL" id="CAI5746318.1"/>
    </source>
</evidence>
<dbReference type="PANTHER" id="PTHR34496">
    <property type="entry name" value="GLCNAC TRANSFERASE-RELATED"/>
    <property type="match status" value="1"/>
</dbReference>
<proteinExistence type="predicted"/>
<accession>A0AAV0VCX1</accession>
<keyword evidence="3" id="KW-1185">Reference proteome</keyword>
<sequence>MKTGFQPYGRVSSRGDLRRGVGWNLWVAAFMVVPVICLLVVLYEFLYLQEYAASGVAVNDPVKEHDVHLRSTQKMDSPSGPQLTELRSVVNGRKTIILVANYRDSTRCSEMLRSIFDNAVAPDDIKISIYDQIYPTKKELPCSEEFCKLVEEQLCRRSQIMSSQIDAANATGPTSARYEAGKAVTDEDFCMTVDSHLIFVTDWDEKIIAQWDSLENPNAIISVYPKPMAYRKQHDDQLYLYVHVAY</sequence>
<evidence type="ECO:0000313" key="3">
    <source>
        <dbReference type="Proteomes" id="UP001162029"/>
    </source>
</evidence>
<dbReference type="InterPro" id="IPR021067">
    <property type="entry name" value="Glycosyltransferase"/>
</dbReference>
<dbReference type="AlphaFoldDB" id="A0AAV0VCX1"/>
<keyword evidence="1" id="KW-0812">Transmembrane</keyword>
<dbReference type="Pfam" id="PF11397">
    <property type="entry name" value="GlcNAc"/>
    <property type="match status" value="1"/>
</dbReference>
<organism evidence="2 3">
    <name type="scientific">Peronospora destructor</name>
    <dbReference type="NCBI Taxonomy" id="86335"/>
    <lineage>
        <taxon>Eukaryota</taxon>
        <taxon>Sar</taxon>
        <taxon>Stramenopiles</taxon>
        <taxon>Oomycota</taxon>
        <taxon>Peronosporomycetes</taxon>
        <taxon>Peronosporales</taxon>
        <taxon>Peronosporaceae</taxon>
        <taxon>Peronospora</taxon>
    </lineage>
</organism>
<protein>
    <recommendedName>
        <fullName evidence="4">Glycosyltransferase 2-like domain-containing protein</fullName>
    </recommendedName>
</protein>